<dbReference type="GO" id="GO:0005634">
    <property type="term" value="C:nucleus"/>
    <property type="evidence" value="ECO:0007669"/>
    <property type="project" value="UniProtKB-SubCell"/>
</dbReference>
<comment type="caution">
    <text evidence="4">The sequence shown here is derived from an EMBL/GenBank/DDBJ whole genome shotgun (WGS) entry which is preliminary data.</text>
</comment>
<dbReference type="GO" id="GO:0000976">
    <property type="term" value="F:transcription cis-regulatory region binding"/>
    <property type="evidence" value="ECO:0007669"/>
    <property type="project" value="TreeGrafter"/>
</dbReference>
<keyword evidence="2" id="KW-0539">Nucleus</keyword>
<evidence type="ECO:0000256" key="2">
    <source>
        <dbReference type="ARBA" id="ARBA00023242"/>
    </source>
</evidence>
<proteinExistence type="predicted"/>
<dbReference type="GO" id="GO:0003700">
    <property type="term" value="F:DNA-binding transcription factor activity"/>
    <property type="evidence" value="ECO:0007669"/>
    <property type="project" value="TreeGrafter"/>
</dbReference>
<dbReference type="GO" id="GO:0045944">
    <property type="term" value="P:positive regulation of transcription by RNA polymerase II"/>
    <property type="evidence" value="ECO:0007669"/>
    <property type="project" value="TreeGrafter"/>
</dbReference>
<dbReference type="InterPro" id="IPR021858">
    <property type="entry name" value="Fun_TF"/>
</dbReference>
<reference evidence="4" key="1">
    <citation type="journal article" date="2021" name="J Fungi (Basel)">
        <title>Virulence traits and population genomics of the black yeast Aureobasidium melanogenum.</title>
        <authorList>
            <person name="Cernosa A."/>
            <person name="Sun X."/>
            <person name="Gostincar C."/>
            <person name="Fang C."/>
            <person name="Gunde-Cimerman N."/>
            <person name="Song Z."/>
        </authorList>
    </citation>
    <scope>NUCLEOTIDE SEQUENCE</scope>
    <source>
        <strain evidence="4">EXF-8016</strain>
    </source>
</reference>
<protein>
    <submittedName>
        <fullName evidence="4">Uncharacterized protein</fullName>
    </submittedName>
</protein>
<evidence type="ECO:0000256" key="3">
    <source>
        <dbReference type="SAM" id="MobiDB-lite"/>
    </source>
</evidence>
<dbReference type="AlphaFoldDB" id="A0A9P8GB67"/>
<evidence type="ECO:0000313" key="5">
    <source>
        <dbReference type="Proteomes" id="UP000767238"/>
    </source>
</evidence>
<feature type="region of interest" description="Disordered" evidence="3">
    <location>
        <begin position="74"/>
        <end position="96"/>
    </location>
</feature>
<evidence type="ECO:0000313" key="4">
    <source>
        <dbReference type="EMBL" id="KAH0217453.1"/>
    </source>
</evidence>
<sequence>MNDPETRQAELMRIKDAVKQNNKRKRATSRAQSEERSARQARPSGVDSASAEDHDTQYDWADVPPEILEPPLELSEEDVRPQSLEQASSRTSSIAPTPSATSYFRFGFHREAELLMHYLDHVFALQFRFYSPSIQNGGRGWLLWLLTETKPLYHAALSLGALHQHSLLARNARGHHYHDTLNELNEHHNRALQELQIFLQSSYEVSAGAQPGGRKRRLQILACGVQFISFELFRGGTSQWQVHLDALATVVRGMPVVNSTDTGPSPGNLTPVTSSGLEPHRLEDNAEHFLVGAVLWFDILSCASTSDAPRLHLEAVHLLQGQIDLANIIPCQPWVALAMNDIAALGAWKIDAVSTCSLSFWKLFEKADPIRKRLGDGIAGLRAEIDESFAALGISHLGTMGAYLILTNPGVQQEAIKRAITLIFAYATQVYLNTIISGADPKLDDVRNSVTDTMNALQELQLICDAQALRNLIWPICIAGSMAEDVPAQAYFQSLIEDLGEEAHAFGNTRTTLQIMQKCWASRDENRSGSWDWAIAMESLGQRVLLV</sequence>
<dbReference type="OrthoDB" id="5213892at2759"/>
<name>A0A9P8GB67_AURME</name>
<reference evidence="4" key="2">
    <citation type="submission" date="2021-08" db="EMBL/GenBank/DDBJ databases">
        <authorList>
            <person name="Gostincar C."/>
            <person name="Sun X."/>
            <person name="Song Z."/>
            <person name="Gunde-Cimerman N."/>
        </authorList>
    </citation>
    <scope>NUCLEOTIDE SEQUENCE</scope>
    <source>
        <strain evidence="4">EXF-8016</strain>
    </source>
</reference>
<dbReference type="Proteomes" id="UP000767238">
    <property type="component" value="Unassembled WGS sequence"/>
</dbReference>
<feature type="non-terminal residue" evidence="4">
    <location>
        <position position="547"/>
    </location>
</feature>
<feature type="compositionally biased region" description="Low complexity" evidence="3">
    <location>
        <begin position="87"/>
        <end position="96"/>
    </location>
</feature>
<dbReference type="PANTHER" id="PTHR37534">
    <property type="entry name" value="TRANSCRIPTIONAL ACTIVATOR PROTEIN UGA3"/>
    <property type="match status" value="1"/>
</dbReference>
<organism evidence="4 5">
    <name type="scientific">Aureobasidium melanogenum</name>
    <name type="common">Aureobasidium pullulans var. melanogenum</name>
    <dbReference type="NCBI Taxonomy" id="46634"/>
    <lineage>
        <taxon>Eukaryota</taxon>
        <taxon>Fungi</taxon>
        <taxon>Dikarya</taxon>
        <taxon>Ascomycota</taxon>
        <taxon>Pezizomycotina</taxon>
        <taxon>Dothideomycetes</taxon>
        <taxon>Dothideomycetidae</taxon>
        <taxon>Dothideales</taxon>
        <taxon>Saccotheciaceae</taxon>
        <taxon>Aureobasidium</taxon>
    </lineage>
</organism>
<dbReference type="EMBL" id="JAHFYH010000056">
    <property type="protein sequence ID" value="KAH0217453.1"/>
    <property type="molecule type" value="Genomic_DNA"/>
</dbReference>
<dbReference type="Pfam" id="PF11951">
    <property type="entry name" value="Fungal_trans_2"/>
    <property type="match status" value="1"/>
</dbReference>
<gene>
    <name evidence="4" type="ORF">KCV03_g7091</name>
</gene>
<feature type="region of interest" description="Disordered" evidence="3">
    <location>
        <begin position="1"/>
        <end position="60"/>
    </location>
</feature>
<feature type="compositionally biased region" description="Basic and acidic residues" evidence="3">
    <location>
        <begin position="1"/>
        <end position="18"/>
    </location>
</feature>
<comment type="subcellular location">
    <subcellularLocation>
        <location evidence="1">Nucleus</location>
    </subcellularLocation>
</comment>
<dbReference type="PANTHER" id="PTHR37534:SF26">
    <property type="entry name" value="TRANSCRIPTION FACTOR, PUTATIVE-RELATED"/>
    <property type="match status" value="1"/>
</dbReference>
<evidence type="ECO:0000256" key="1">
    <source>
        <dbReference type="ARBA" id="ARBA00004123"/>
    </source>
</evidence>
<accession>A0A9P8GB67</accession>